<evidence type="ECO:0000313" key="2">
    <source>
        <dbReference type="Proteomes" id="UP001365542"/>
    </source>
</evidence>
<dbReference type="EMBL" id="JAVHJO010000006">
    <property type="protein sequence ID" value="KAK6539300.1"/>
    <property type="molecule type" value="Genomic_DNA"/>
</dbReference>
<dbReference type="Proteomes" id="UP001365542">
    <property type="component" value="Unassembled WGS sequence"/>
</dbReference>
<reference evidence="1 2" key="1">
    <citation type="submission" date="2019-10" db="EMBL/GenBank/DDBJ databases">
        <authorList>
            <person name="Palmer J.M."/>
        </authorList>
    </citation>
    <scope>NUCLEOTIDE SEQUENCE [LARGE SCALE GENOMIC DNA]</scope>
    <source>
        <strain evidence="1 2">TWF694</strain>
    </source>
</reference>
<accession>A0AAV9XB44</accession>
<proteinExistence type="predicted"/>
<evidence type="ECO:0000313" key="1">
    <source>
        <dbReference type="EMBL" id="KAK6539300.1"/>
    </source>
</evidence>
<keyword evidence="2" id="KW-1185">Reference proteome</keyword>
<dbReference type="AlphaFoldDB" id="A0AAV9XB44"/>
<evidence type="ECO:0008006" key="3">
    <source>
        <dbReference type="Google" id="ProtNLM"/>
    </source>
</evidence>
<gene>
    <name evidence="1" type="ORF">TWF694_009533</name>
</gene>
<protein>
    <recommendedName>
        <fullName evidence="3">F-box domain-containing protein</fullName>
    </recommendedName>
</protein>
<name>A0AAV9XB44_9PEZI</name>
<organism evidence="1 2">
    <name type="scientific">Orbilia ellipsospora</name>
    <dbReference type="NCBI Taxonomy" id="2528407"/>
    <lineage>
        <taxon>Eukaryota</taxon>
        <taxon>Fungi</taxon>
        <taxon>Dikarya</taxon>
        <taxon>Ascomycota</taxon>
        <taxon>Pezizomycotina</taxon>
        <taxon>Orbiliomycetes</taxon>
        <taxon>Orbiliales</taxon>
        <taxon>Orbiliaceae</taxon>
        <taxon>Orbilia</taxon>
    </lineage>
</organism>
<sequence length="492" mass="56435">MESNQSLRYLLLIPRELQDGILSQLRVSDLSSFSLCSKGCYEIAIPFLFRSVSFSKRLLNAFRDGGRLSHAREHVKHVSLYNFYSQMVPFVVDPDSEDFDSETLEIAISRCRYFASNISLFPNIKSLDIGFSLTRPHGSFVLGTGHVINLPNMVFRSILTKISNYSFFRTLKQFTVETGSMKPVYYIPEYVLDLLSPENQAFLRLHLKPRQIAHTLAIFPWNLEEAKIHFEDHEYNSTKGPLFNWCPILGGDLEDTFYLTQGSVTTLKHLNISCRYPRNKYYNFALPRDVPSSPLSKFRIYANVTKLHLTLGECHPRIFEEIARVFPNVVDLTVAQIPLVATYLLSGTWSRDKSVVYTAIPKMKNLRSAQLPWPILVSEADLGMSVPRNRSTHAGAIQLRDSVGVWIVQGLVDLEEVVFTKWSYDRGLEKFVRNTIIFTAGKDVRPQVGVEMKSNMFVNLEGLWNENGMESRKRQLDEEDVRDLQCEDDLSY</sequence>
<comment type="caution">
    <text evidence="1">The sequence shown here is derived from an EMBL/GenBank/DDBJ whole genome shotgun (WGS) entry which is preliminary data.</text>
</comment>